<keyword evidence="3" id="KW-1185">Reference proteome</keyword>
<accession>K0R6J6</accession>
<feature type="compositionally biased region" description="Low complexity" evidence="1">
    <location>
        <begin position="875"/>
        <end position="890"/>
    </location>
</feature>
<organism evidence="2 3">
    <name type="scientific">Thalassiosira oceanica</name>
    <name type="common">Marine diatom</name>
    <dbReference type="NCBI Taxonomy" id="159749"/>
    <lineage>
        <taxon>Eukaryota</taxon>
        <taxon>Sar</taxon>
        <taxon>Stramenopiles</taxon>
        <taxon>Ochrophyta</taxon>
        <taxon>Bacillariophyta</taxon>
        <taxon>Coscinodiscophyceae</taxon>
        <taxon>Thalassiosirophycidae</taxon>
        <taxon>Thalassiosirales</taxon>
        <taxon>Thalassiosiraceae</taxon>
        <taxon>Thalassiosira</taxon>
    </lineage>
</organism>
<feature type="region of interest" description="Disordered" evidence="1">
    <location>
        <begin position="871"/>
        <end position="905"/>
    </location>
</feature>
<sequence>MSANIQTIANAHMNLISAKGEVASAKQDYDAAKAETIAKQAANNSAPATTSDSDKGVLLQELVNAMAAETAALLVLRAKEDQVAQLQTALSLQEQLARDSGKIQTAFDLQSGAVSVPMDANFINGLGFEATQVHTERTVKHPIVYSQDKRDDPKTKKAMYEAVEVSWSNKKLLSVGYSTEDQANAGYTATQYVSNGKSIQDNLIPELYTYDLGDYIRFHLPGDPTNPDPKQAFAGGTSVSLFSETGVATVAAVATSARFMHNWTKTGDVDNLLLEKITRKVCDDRLFASVKAKYDKLDESHRYGQVMLFLAIQEALLLDETTLKTMEDWVQRDDLCQLFGGDLKSLIEVIESVLTVLLKYGRFPHQLAKHFLTQFSKHSCEDFAAPFRSMLSDYVTAHALEEKVLGSQSSAVATKHYNESIEVLEFAQKLYNNVVTTGKLIGQGEKPTDGALNAFTGGGDDDDDDWKASWRWYKKGEYDSLSASRKKKVRDLFNEKGVPPDAPESFRKRFEEAKRKGGYQRKTTWTDKAPGRNSKTARTLRSNGGAAMIDGKLLLWCKGCGVNDSHSSGGHDKWERNPGAYCLPANHPGKALQLKHLGGASNSNGNEPSAGLRAELKEMKSAFKAIAKLSADVLEAEAKEDPDPAGAQKRRELVNAWQKNSLEGGGVIEVIGNQALTTMSSVWSAVSSLWGGGVPSCGLGPLRLCLFGVEAQFSTGGWNSIFVIGLLLFGCIRAGLHLFGFTHPNRYSPQKKRKKKRGKPNPTHVDAPVWEPLLNWFHFESDFADDFPAYVLDAEERTKWKEYLDEFIATEDHVENVKRLEARATATEGSRLATTKRIEVLRREETQTAVDQTPTDITSSQDLLAISFDDDWSRDSNGGDSSSGPISESEGGIHDDQSNSGFYDRGGGLDDVLQFRLRNNRDFDREQQLQKECGCLLQREQR</sequence>
<evidence type="ECO:0000313" key="3">
    <source>
        <dbReference type="Proteomes" id="UP000266841"/>
    </source>
</evidence>
<protein>
    <submittedName>
        <fullName evidence="2">Uncharacterized protein</fullName>
    </submittedName>
</protein>
<comment type="caution">
    <text evidence="2">The sequence shown here is derived from an EMBL/GenBank/DDBJ whole genome shotgun (WGS) entry which is preliminary data.</text>
</comment>
<evidence type="ECO:0000313" key="2">
    <source>
        <dbReference type="EMBL" id="EJK48993.1"/>
    </source>
</evidence>
<reference evidence="2 3" key="1">
    <citation type="journal article" date="2012" name="Genome Biol.">
        <title>Genome and low-iron response of an oceanic diatom adapted to chronic iron limitation.</title>
        <authorList>
            <person name="Lommer M."/>
            <person name="Specht M."/>
            <person name="Roy A.S."/>
            <person name="Kraemer L."/>
            <person name="Andreson R."/>
            <person name="Gutowska M.A."/>
            <person name="Wolf J."/>
            <person name="Bergner S.V."/>
            <person name="Schilhabel M.B."/>
            <person name="Klostermeier U.C."/>
            <person name="Beiko R.G."/>
            <person name="Rosenstiel P."/>
            <person name="Hippler M."/>
            <person name="Laroche J."/>
        </authorList>
    </citation>
    <scope>NUCLEOTIDE SEQUENCE [LARGE SCALE GENOMIC DNA]</scope>
    <source>
        <strain evidence="2 3">CCMP1005</strain>
    </source>
</reference>
<proteinExistence type="predicted"/>
<dbReference type="AlphaFoldDB" id="K0R6J6"/>
<dbReference type="Proteomes" id="UP000266841">
    <property type="component" value="Unassembled WGS sequence"/>
</dbReference>
<evidence type="ECO:0000256" key="1">
    <source>
        <dbReference type="SAM" id="MobiDB-lite"/>
    </source>
</evidence>
<feature type="region of interest" description="Disordered" evidence="1">
    <location>
        <begin position="517"/>
        <end position="539"/>
    </location>
</feature>
<dbReference type="EMBL" id="AGNL01045216">
    <property type="protein sequence ID" value="EJK48993.1"/>
    <property type="molecule type" value="Genomic_DNA"/>
</dbReference>
<name>K0R6J6_THAOC</name>
<gene>
    <name evidence="2" type="ORF">THAOC_32169</name>
</gene>